<feature type="repeat" description="WD" evidence="3">
    <location>
        <begin position="644"/>
        <end position="663"/>
    </location>
</feature>
<feature type="repeat" description="WD" evidence="3">
    <location>
        <begin position="130"/>
        <end position="162"/>
    </location>
</feature>
<dbReference type="EMBL" id="SGPK01000222">
    <property type="protein sequence ID" value="THH06015.1"/>
    <property type="molecule type" value="Genomic_DNA"/>
</dbReference>
<dbReference type="Proteomes" id="UP000308199">
    <property type="component" value="Unassembled WGS sequence"/>
</dbReference>
<organism evidence="4 5">
    <name type="scientific">Phellinidium pouzarii</name>
    <dbReference type="NCBI Taxonomy" id="167371"/>
    <lineage>
        <taxon>Eukaryota</taxon>
        <taxon>Fungi</taxon>
        <taxon>Dikarya</taxon>
        <taxon>Basidiomycota</taxon>
        <taxon>Agaricomycotina</taxon>
        <taxon>Agaricomycetes</taxon>
        <taxon>Hymenochaetales</taxon>
        <taxon>Hymenochaetaceae</taxon>
        <taxon>Phellinidium</taxon>
    </lineage>
</organism>
<evidence type="ECO:0000256" key="1">
    <source>
        <dbReference type="ARBA" id="ARBA00022574"/>
    </source>
</evidence>
<dbReference type="SMART" id="SM00320">
    <property type="entry name" value="WD40"/>
    <property type="match status" value="9"/>
</dbReference>
<dbReference type="PROSITE" id="PS50294">
    <property type="entry name" value="WD_REPEATS_REGION"/>
    <property type="match status" value="3"/>
</dbReference>
<dbReference type="PROSITE" id="PS00678">
    <property type="entry name" value="WD_REPEATS_1"/>
    <property type="match status" value="2"/>
</dbReference>
<protein>
    <submittedName>
        <fullName evidence="4">Uncharacterized protein</fullName>
    </submittedName>
</protein>
<dbReference type="GO" id="GO:0030864">
    <property type="term" value="C:cortical actin cytoskeleton"/>
    <property type="evidence" value="ECO:0007669"/>
    <property type="project" value="TreeGrafter"/>
</dbReference>
<sequence>MLAMLAMLALLADHRRIKFDRDRSNRAVTDASDIQSFASDYYHILLQLSSCWLCSSFVRPQLNSSGNTFSFTLCSDYSKMAPPPFTLTSLFPCNPNTTRGVSTKLHISKDNKLIYANGRTVINPSTSKAYTGHSRTVTVARFSPTGFYCASADTAGTVRVWDTIGEENILKGEYRAISGQVNDLAWDGESKRIIAVGNGRETYYNSMSIQIGNHQFAQMAATASDDSTIVFYTGVPFKYEKTIKTHTRFVQDVKFSSSGDHFVSVGSDSKIFLYDGKTGETIGEFTGDVHKGSVMAADWDPTDSKRLATSSMDGTVKLWDVERKQTIQTWAVGTGVPNQQVGNAWGIDGDIVSLSLKGVINVFDKRKGDGPARVLVGSQKSITATTLTPSGTFLTGAADGRIIAYDTTDGTADIVTGAGHNTIVTAMVSVGATTLSVGFDDTLREVGADAKSMTEAATKLQSQPKVLASSSEGTAFISEINAIEAFRSNQRVAQLSVGYQPNGIATTGKVVAVGGDDNKIHLHSWNGTELKETSTLDTPRGTVTALAFSFDGKLLVAGDATGKIILFSVDEKKAIESRWTHHASRINALAWAPTGTHIASGSLDGHVFVWSVASPLTTMPIRHAGPGGVNGVAWLDAEKDRGRLATAGADGCVRVWELKLQTA</sequence>
<dbReference type="CDD" id="cd00200">
    <property type="entry name" value="WD40"/>
    <property type="match status" value="1"/>
</dbReference>
<dbReference type="Pfam" id="PF00400">
    <property type="entry name" value="WD40"/>
    <property type="match status" value="6"/>
</dbReference>
<accession>A0A4S4L3W9</accession>
<feature type="repeat" description="WD" evidence="3">
    <location>
        <begin position="579"/>
        <end position="614"/>
    </location>
</feature>
<dbReference type="AlphaFoldDB" id="A0A4S4L3W9"/>
<dbReference type="GO" id="GO:0051015">
    <property type="term" value="F:actin filament binding"/>
    <property type="evidence" value="ECO:0007669"/>
    <property type="project" value="TreeGrafter"/>
</dbReference>
<keyword evidence="5" id="KW-1185">Reference proteome</keyword>
<dbReference type="PANTHER" id="PTHR19856">
    <property type="entry name" value="WD-REPEATCONTAINING PROTEIN WDR1"/>
    <property type="match status" value="1"/>
</dbReference>
<dbReference type="InterPro" id="IPR019775">
    <property type="entry name" value="WD40_repeat_CS"/>
</dbReference>
<dbReference type="InterPro" id="IPR015943">
    <property type="entry name" value="WD40/YVTN_repeat-like_dom_sf"/>
</dbReference>
<feature type="repeat" description="WD" evidence="3">
    <location>
        <begin position="287"/>
        <end position="329"/>
    </location>
</feature>
<dbReference type="PRINTS" id="PR00320">
    <property type="entry name" value="GPROTEINBRPT"/>
</dbReference>
<evidence type="ECO:0000313" key="5">
    <source>
        <dbReference type="Proteomes" id="UP000308199"/>
    </source>
</evidence>
<name>A0A4S4L3W9_9AGAM</name>
<comment type="caution">
    <text evidence="4">The sequence shown here is derived from an EMBL/GenBank/DDBJ whole genome shotgun (WGS) entry which is preliminary data.</text>
</comment>
<dbReference type="InterPro" id="IPR020472">
    <property type="entry name" value="WD40_PAC1"/>
</dbReference>
<dbReference type="PROSITE" id="PS50082">
    <property type="entry name" value="WD_REPEATS_2"/>
    <property type="match status" value="5"/>
</dbReference>
<dbReference type="FunFam" id="2.130.10.10:FF:000167">
    <property type="entry name" value="Actin-interacting protein 1"/>
    <property type="match status" value="1"/>
</dbReference>
<dbReference type="SUPFAM" id="SSF50998">
    <property type="entry name" value="Quinoprotein alcohol dehydrogenase-like"/>
    <property type="match status" value="2"/>
</dbReference>
<feature type="repeat" description="WD" evidence="3">
    <location>
        <begin position="243"/>
        <end position="284"/>
    </location>
</feature>
<keyword evidence="2" id="KW-0677">Repeat</keyword>
<reference evidence="4 5" key="1">
    <citation type="submission" date="2019-02" db="EMBL/GenBank/DDBJ databases">
        <title>Genome sequencing of the rare red list fungi Phellinidium pouzarii.</title>
        <authorList>
            <person name="Buettner E."/>
            <person name="Kellner H."/>
        </authorList>
    </citation>
    <scope>NUCLEOTIDE SEQUENCE [LARGE SCALE GENOMIC DNA]</scope>
    <source>
        <strain evidence="4 5">DSM 108285</strain>
    </source>
</reference>
<evidence type="ECO:0000313" key="4">
    <source>
        <dbReference type="EMBL" id="THH06015.1"/>
    </source>
</evidence>
<proteinExistence type="predicted"/>
<keyword evidence="1 3" id="KW-0853">WD repeat</keyword>
<dbReference type="InterPro" id="IPR011047">
    <property type="entry name" value="Quinoprotein_ADH-like_sf"/>
</dbReference>
<dbReference type="GO" id="GO:0030042">
    <property type="term" value="P:actin filament depolymerization"/>
    <property type="evidence" value="ECO:0007669"/>
    <property type="project" value="TreeGrafter"/>
</dbReference>
<evidence type="ECO:0000256" key="2">
    <source>
        <dbReference type="ARBA" id="ARBA00022737"/>
    </source>
</evidence>
<gene>
    <name evidence="4" type="ORF">EW145_g4377</name>
</gene>
<dbReference type="Gene3D" id="2.130.10.10">
    <property type="entry name" value="YVTN repeat-like/Quinoprotein amine dehydrogenase"/>
    <property type="match status" value="2"/>
</dbReference>
<dbReference type="OrthoDB" id="2306at2759"/>
<evidence type="ECO:0000256" key="3">
    <source>
        <dbReference type="PROSITE-ProRule" id="PRU00221"/>
    </source>
</evidence>
<dbReference type="PANTHER" id="PTHR19856:SF0">
    <property type="entry name" value="WD REPEAT-CONTAINING PROTEIN 1"/>
    <property type="match status" value="1"/>
</dbReference>
<dbReference type="InterPro" id="IPR001680">
    <property type="entry name" value="WD40_rpt"/>
</dbReference>